<feature type="compositionally biased region" description="Low complexity" evidence="2">
    <location>
        <begin position="408"/>
        <end position="425"/>
    </location>
</feature>
<keyword evidence="1" id="KW-0694">RNA-binding</keyword>
<dbReference type="InterPro" id="IPR035979">
    <property type="entry name" value="RBD_domain_sf"/>
</dbReference>
<dbReference type="Gene3D" id="3.30.70.330">
    <property type="match status" value="1"/>
</dbReference>
<dbReference type="InterPro" id="IPR012677">
    <property type="entry name" value="Nucleotide-bd_a/b_plait_sf"/>
</dbReference>
<feature type="compositionally biased region" description="Basic residues" evidence="2">
    <location>
        <begin position="51"/>
        <end position="88"/>
    </location>
</feature>
<dbReference type="SUPFAM" id="SSF54928">
    <property type="entry name" value="RNA-binding domain, RBD"/>
    <property type="match status" value="1"/>
</dbReference>
<accession>A0ABR1G8E6</accession>
<evidence type="ECO:0000259" key="3">
    <source>
        <dbReference type="PROSITE" id="PS50102"/>
    </source>
</evidence>
<dbReference type="PROSITE" id="PS50102">
    <property type="entry name" value="RRM"/>
    <property type="match status" value="1"/>
</dbReference>
<dbReference type="PANTHER" id="PTHR15241">
    <property type="entry name" value="TRANSFORMER-2-RELATED"/>
    <property type="match status" value="1"/>
</dbReference>
<feature type="region of interest" description="Disordered" evidence="2">
    <location>
        <begin position="180"/>
        <end position="292"/>
    </location>
</feature>
<evidence type="ECO:0000313" key="4">
    <source>
        <dbReference type="EMBL" id="KAK7249443.1"/>
    </source>
</evidence>
<feature type="domain" description="RRM" evidence="3">
    <location>
        <begin position="292"/>
        <end position="364"/>
    </location>
</feature>
<name>A0ABR1G8E6_AURAN</name>
<evidence type="ECO:0000313" key="5">
    <source>
        <dbReference type="Proteomes" id="UP001363151"/>
    </source>
</evidence>
<comment type="caution">
    <text evidence="4">The sequence shown here is derived from an EMBL/GenBank/DDBJ whole genome shotgun (WGS) entry which is preliminary data.</text>
</comment>
<gene>
    <name evidence="4" type="ORF">SO694_00049018</name>
</gene>
<evidence type="ECO:0000256" key="2">
    <source>
        <dbReference type="SAM" id="MobiDB-lite"/>
    </source>
</evidence>
<keyword evidence="5" id="KW-1185">Reference proteome</keyword>
<feature type="compositionally biased region" description="Low complexity" evidence="2">
    <location>
        <begin position="250"/>
        <end position="280"/>
    </location>
</feature>
<feature type="compositionally biased region" description="Low complexity" evidence="2">
    <location>
        <begin position="38"/>
        <end position="50"/>
    </location>
</feature>
<evidence type="ECO:0000256" key="1">
    <source>
        <dbReference type="PROSITE-ProRule" id="PRU00176"/>
    </source>
</evidence>
<feature type="compositionally biased region" description="Acidic residues" evidence="2">
    <location>
        <begin position="230"/>
        <end position="245"/>
    </location>
</feature>
<feature type="compositionally biased region" description="Basic residues" evidence="2">
    <location>
        <begin position="105"/>
        <end position="121"/>
    </location>
</feature>
<protein>
    <recommendedName>
        <fullName evidence="3">RRM domain-containing protein</fullName>
    </recommendedName>
</protein>
<dbReference type="InterPro" id="IPR000504">
    <property type="entry name" value="RRM_dom"/>
</dbReference>
<sequence length="443" mass="45805">MAADGVVTAKASTGSGANNGGGLQITAVKGARRPSPRAPSRPGRATARSASPKRKRSASPKRKRSASPKRKRSASPKRKRSASPKRQRSASPSAALRVASARTASGRRRRSARGPRRRRRTAGATARGGARRPRAGGRRDGGGSKKPRIHFAFFTSAPPADAGLAKDILAHLEGLRDVALDARDAKPPLRRQGARTMADGDGADEAPPASPPAAPEPAPEPAPPPPPAPEVDDAPPEVDDAPPEIDDARPTSGGARAPAAPASAEPEAPAAPVDESAAARGPAPWPGDSDPTKLFVGALKVADGRDRARNHFSQFSEVLDAIVMKDRDTRQSRGFGFAEKTASATTEQAASAGIKKLYVANLTTRSTEQEMTGAFGRRADPRQQPQGAPYGAGAAGQQYGAPPPSQQPAPAGYAPGPQGDGAYAPVRGLARSQNPPYAGHQPY</sequence>
<proteinExistence type="predicted"/>
<feature type="compositionally biased region" description="Pro residues" evidence="2">
    <location>
        <begin position="208"/>
        <end position="229"/>
    </location>
</feature>
<feature type="region of interest" description="Disordered" evidence="2">
    <location>
        <begin position="365"/>
        <end position="443"/>
    </location>
</feature>
<feature type="compositionally biased region" description="Low complexity" evidence="2">
    <location>
        <begin position="89"/>
        <end position="104"/>
    </location>
</feature>
<dbReference type="EMBL" id="JBBJCI010000078">
    <property type="protein sequence ID" value="KAK7249443.1"/>
    <property type="molecule type" value="Genomic_DNA"/>
</dbReference>
<dbReference type="Proteomes" id="UP001363151">
    <property type="component" value="Unassembled WGS sequence"/>
</dbReference>
<feature type="compositionally biased region" description="Low complexity" evidence="2">
    <location>
        <begin position="383"/>
        <end position="400"/>
    </location>
</feature>
<organism evidence="4 5">
    <name type="scientific">Aureococcus anophagefferens</name>
    <name type="common">Harmful bloom alga</name>
    <dbReference type="NCBI Taxonomy" id="44056"/>
    <lineage>
        <taxon>Eukaryota</taxon>
        <taxon>Sar</taxon>
        <taxon>Stramenopiles</taxon>
        <taxon>Ochrophyta</taxon>
        <taxon>Pelagophyceae</taxon>
        <taxon>Pelagomonadales</taxon>
        <taxon>Pelagomonadaceae</taxon>
        <taxon>Aureococcus</taxon>
    </lineage>
</organism>
<feature type="region of interest" description="Disordered" evidence="2">
    <location>
        <begin position="1"/>
        <end position="149"/>
    </location>
</feature>
<reference evidence="4 5" key="1">
    <citation type="submission" date="2024-03" db="EMBL/GenBank/DDBJ databases">
        <title>Aureococcus anophagefferens CCMP1851 and Kratosvirus quantuckense: Draft genome of a second virus-susceptible host strain in the model system.</title>
        <authorList>
            <person name="Chase E."/>
            <person name="Truchon A.R."/>
            <person name="Schepens W."/>
            <person name="Wilhelm S.W."/>
        </authorList>
    </citation>
    <scope>NUCLEOTIDE SEQUENCE [LARGE SCALE GENOMIC DNA]</scope>
    <source>
        <strain evidence="4 5">CCMP1851</strain>
    </source>
</reference>